<keyword evidence="2" id="KW-1185">Reference proteome</keyword>
<evidence type="ECO:0000313" key="1">
    <source>
        <dbReference type="EMBL" id="MBD2567748.1"/>
    </source>
</evidence>
<evidence type="ECO:0000313" key="2">
    <source>
        <dbReference type="Proteomes" id="UP000640531"/>
    </source>
</evidence>
<dbReference type="EMBL" id="JACJST010000005">
    <property type="protein sequence ID" value="MBD2567748.1"/>
    <property type="molecule type" value="Genomic_DNA"/>
</dbReference>
<accession>A0ABR8FC07</accession>
<comment type="caution">
    <text evidence="1">The sequence shown here is derived from an EMBL/GenBank/DDBJ whole genome shotgun (WGS) entry which is preliminary data.</text>
</comment>
<organism evidence="1 2">
    <name type="scientific">Anabaena lutea FACHB-196</name>
    <dbReference type="NCBI Taxonomy" id="2692881"/>
    <lineage>
        <taxon>Bacteria</taxon>
        <taxon>Bacillati</taxon>
        <taxon>Cyanobacteriota</taxon>
        <taxon>Cyanophyceae</taxon>
        <taxon>Nostocales</taxon>
        <taxon>Nostocaceae</taxon>
        <taxon>Anabaena</taxon>
    </lineage>
</organism>
<name>A0ABR8FC07_9NOST</name>
<gene>
    <name evidence="1" type="ORF">H6G59_07450</name>
</gene>
<proteinExistence type="predicted"/>
<protein>
    <submittedName>
        <fullName evidence="1">Uncharacterized protein</fullName>
    </submittedName>
</protein>
<sequence>MVKERPINGQEQFTQFMQHLEEGRQLQQDWINHGLDSVDLYFENIDGDWLETWGDDEEEPSHRELLTTFLESDDVVAVKVREKLQNKSVSEIIEGLEYCLSQLTENERIFAAKNLLVGGVAVAGSNRSSRNEGIDEIELLDLAEDLVEKLTEILGN</sequence>
<dbReference type="RefSeq" id="WP_190712959.1">
    <property type="nucleotide sequence ID" value="NZ_JACJST010000005.1"/>
</dbReference>
<reference evidence="1 2" key="1">
    <citation type="journal article" date="2020" name="ISME J.">
        <title>Comparative genomics reveals insights into cyanobacterial evolution and habitat adaptation.</title>
        <authorList>
            <person name="Chen M.Y."/>
            <person name="Teng W.K."/>
            <person name="Zhao L."/>
            <person name="Hu C.X."/>
            <person name="Zhou Y.K."/>
            <person name="Han B.P."/>
            <person name="Song L.R."/>
            <person name="Shu W.S."/>
        </authorList>
    </citation>
    <scope>NUCLEOTIDE SEQUENCE [LARGE SCALE GENOMIC DNA]</scope>
    <source>
        <strain evidence="1 2">FACHB-196</strain>
    </source>
</reference>
<dbReference type="Proteomes" id="UP000640531">
    <property type="component" value="Unassembled WGS sequence"/>
</dbReference>